<sequence>MAPCVNELDLVLASIRNANLSHPDDQLLGCFLHDSIEPGLTARYVLQRCSGIDGHLVIFEVPSHQQPDTKIVAGVKHRDGGQCCITGFGSSVCDPLVVAPIIPAEMQVHERLHEILGVFAGPQLQHHITSNGASLDAYANHWLVRKSAALALAQGFFQLIIQEGPHYEVVVVDIGGPILPPIVDEMPVIRNASFVDHSASGIAIPDTSSLQVLSRFANSIRWSFVGQEIANKQPRSPTRSPIKSPQQLLPGRVATILIKTWSAVPTNVRIMSYQLLAFLGARLYGPSCSLKVQQLPFGMYLKTSGVERHEALANEYGALQLARRHSGIPVPRPLDLVSNSAKSYLLTSEAPGLRLGLCIDTLSDQELAIMARDLRTCVGQLRSIPKQVAPNHAICNALGKACCDNRINAALDYDEDRGDFVGPFLDEEELNKMLQTPALPGVSHRGGHKIVFTHADLNMRNVLVRNGRLSAIVDWENSGWYPEYWDYTKAHYITRLQRRWLRVVDEVFKEYGGYEGELATERELWHYCF</sequence>
<evidence type="ECO:0000313" key="3">
    <source>
        <dbReference type="Proteomes" id="UP000028045"/>
    </source>
</evidence>
<reference evidence="2 3" key="1">
    <citation type="journal article" date="2014" name="BMC Genomics">
        <title>Comparative genome sequencing reveals chemotype-specific gene clusters in the toxigenic black mold Stachybotrys.</title>
        <authorList>
            <person name="Semeiks J."/>
            <person name="Borek D."/>
            <person name="Otwinowski Z."/>
            <person name="Grishin N.V."/>
        </authorList>
    </citation>
    <scope>NUCLEOTIDE SEQUENCE [LARGE SCALE GENOMIC DNA]</scope>
    <source>
        <strain evidence="3">CBS 109288 / IBT 7711</strain>
    </source>
</reference>
<dbReference type="HOGENOM" id="CLU_021768_1_1_1"/>
<protein>
    <recommendedName>
        <fullName evidence="1">Aminoglycoside phosphotransferase domain-containing protein</fullName>
    </recommendedName>
</protein>
<dbReference type="InterPro" id="IPR002575">
    <property type="entry name" value="Aminoglycoside_PTrfase"/>
</dbReference>
<evidence type="ECO:0000313" key="2">
    <source>
        <dbReference type="EMBL" id="KEY65881.1"/>
    </source>
</evidence>
<gene>
    <name evidence="2" type="ORF">S7711_05883</name>
</gene>
<evidence type="ECO:0000259" key="1">
    <source>
        <dbReference type="Pfam" id="PF01636"/>
    </source>
</evidence>
<dbReference type="Gene3D" id="3.90.1200.10">
    <property type="match status" value="1"/>
</dbReference>
<dbReference type="Proteomes" id="UP000028045">
    <property type="component" value="Unassembled WGS sequence"/>
</dbReference>
<dbReference type="PANTHER" id="PTHR21310:SF58">
    <property type="entry name" value="AMINOGLYCOSIDE PHOSPHOTRANSFERASE DOMAIN-CONTAINING PROTEIN"/>
    <property type="match status" value="1"/>
</dbReference>
<dbReference type="PANTHER" id="PTHR21310">
    <property type="entry name" value="AMINOGLYCOSIDE PHOSPHOTRANSFERASE-RELATED-RELATED"/>
    <property type="match status" value="1"/>
</dbReference>
<name>A0A084AKQ2_STACB</name>
<accession>A0A084AKQ2</accession>
<organism evidence="2 3">
    <name type="scientific">Stachybotrys chartarum (strain CBS 109288 / IBT 7711)</name>
    <name type="common">Toxic black mold</name>
    <name type="synonym">Stilbospora chartarum</name>
    <dbReference type="NCBI Taxonomy" id="1280523"/>
    <lineage>
        <taxon>Eukaryota</taxon>
        <taxon>Fungi</taxon>
        <taxon>Dikarya</taxon>
        <taxon>Ascomycota</taxon>
        <taxon>Pezizomycotina</taxon>
        <taxon>Sordariomycetes</taxon>
        <taxon>Hypocreomycetidae</taxon>
        <taxon>Hypocreales</taxon>
        <taxon>Stachybotryaceae</taxon>
        <taxon>Stachybotrys</taxon>
    </lineage>
</organism>
<proteinExistence type="predicted"/>
<feature type="domain" description="Aminoglycoside phosphotransferase" evidence="1">
    <location>
        <begin position="307"/>
        <end position="512"/>
    </location>
</feature>
<dbReference type="OrthoDB" id="3250044at2759"/>
<dbReference type="InterPro" id="IPR051678">
    <property type="entry name" value="AGP_Transferase"/>
</dbReference>
<dbReference type="EMBL" id="KL648682">
    <property type="protein sequence ID" value="KEY65881.1"/>
    <property type="molecule type" value="Genomic_DNA"/>
</dbReference>
<dbReference type="Pfam" id="PF01636">
    <property type="entry name" value="APH"/>
    <property type="match status" value="1"/>
</dbReference>
<dbReference type="SUPFAM" id="SSF56112">
    <property type="entry name" value="Protein kinase-like (PK-like)"/>
    <property type="match status" value="1"/>
</dbReference>
<keyword evidence="3" id="KW-1185">Reference proteome</keyword>
<dbReference type="AlphaFoldDB" id="A0A084AKQ2"/>
<dbReference type="InterPro" id="IPR011009">
    <property type="entry name" value="Kinase-like_dom_sf"/>
</dbReference>
<dbReference type="CDD" id="cd05120">
    <property type="entry name" value="APH_ChoK_like"/>
    <property type="match status" value="1"/>
</dbReference>